<feature type="signal peptide" evidence="5">
    <location>
        <begin position="1"/>
        <end position="22"/>
    </location>
</feature>
<comment type="caution">
    <text evidence="7">The sequence shown here is derived from an EMBL/GenBank/DDBJ whole genome shotgun (WGS) entry which is preliminary data.</text>
</comment>
<keyword evidence="8" id="KW-1185">Reference proteome</keyword>
<dbReference type="CDD" id="cd13401">
    <property type="entry name" value="Slt70-like"/>
    <property type="match status" value="1"/>
</dbReference>
<keyword evidence="7" id="KW-0326">Glycosidase</keyword>
<dbReference type="Pfam" id="PF01464">
    <property type="entry name" value="SLT"/>
    <property type="match status" value="1"/>
</dbReference>
<dbReference type="InterPro" id="IPR008939">
    <property type="entry name" value="Lytic_TGlycosylase_superhlx_U"/>
</dbReference>
<dbReference type="InterPro" id="IPR008258">
    <property type="entry name" value="Transglycosylase_SLT_dom_1"/>
</dbReference>
<dbReference type="OrthoDB" id="9815002at2"/>
<evidence type="ECO:0000313" key="8">
    <source>
        <dbReference type="Proteomes" id="UP000035100"/>
    </source>
</evidence>
<keyword evidence="7" id="KW-0378">Hydrolase</keyword>
<dbReference type="RefSeq" id="WP_018304334.1">
    <property type="nucleotide sequence ID" value="NZ_KB902313.1"/>
</dbReference>
<feature type="region of interest" description="Disordered" evidence="4">
    <location>
        <begin position="661"/>
        <end position="704"/>
    </location>
</feature>
<dbReference type="Gene3D" id="1.10.530.10">
    <property type="match status" value="1"/>
</dbReference>
<dbReference type="PANTHER" id="PTHR37423">
    <property type="entry name" value="SOLUBLE LYTIC MUREIN TRANSGLYCOSYLASE-RELATED"/>
    <property type="match status" value="1"/>
</dbReference>
<organism evidence="7 8">
    <name type="scientific">Wenxinia marina DSM 24838</name>
    <dbReference type="NCBI Taxonomy" id="1123501"/>
    <lineage>
        <taxon>Bacteria</taxon>
        <taxon>Pseudomonadati</taxon>
        <taxon>Pseudomonadota</taxon>
        <taxon>Alphaproteobacteria</taxon>
        <taxon>Rhodobacterales</taxon>
        <taxon>Roseobacteraceae</taxon>
        <taxon>Wenxinia</taxon>
    </lineage>
</organism>
<accession>A0A0D0QER4</accession>
<dbReference type="Gene3D" id="1.25.20.10">
    <property type="entry name" value="Bacterial muramidases"/>
    <property type="match status" value="1"/>
</dbReference>
<evidence type="ECO:0000256" key="4">
    <source>
        <dbReference type="SAM" id="MobiDB-lite"/>
    </source>
</evidence>
<dbReference type="EMBL" id="AONG01000003">
    <property type="protein sequence ID" value="KIQ70827.1"/>
    <property type="molecule type" value="Genomic_DNA"/>
</dbReference>
<feature type="compositionally biased region" description="Low complexity" evidence="4">
    <location>
        <begin position="686"/>
        <end position="704"/>
    </location>
</feature>
<evidence type="ECO:0000256" key="3">
    <source>
        <dbReference type="ARBA" id="ARBA00022729"/>
    </source>
</evidence>
<feature type="domain" description="Transglycosylase SLT" evidence="6">
    <location>
        <begin position="494"/>
        <end position="604"/>
    </location>
</feature>
<dbReference type="InterPro" id="IPR023346">
    <property type="entry name" value="Lysozyme-like_dom_sf"/>
</dbReference>
<reference evidence="7 8" key="1">
    <citation type="submission" date="2013-01" db="EMBL/GenBank/DDBJ databases">
        <authorList>
            <person name="Fiebig A."/>
            <person name="Goeker M."/>
            <person name="Klenk H.-P.P."/>
        </authorList>
    </citation>
    <scope>NUCLEOTIDE SEQUENCE [LARGE SCALE GENOMIC DNA]</scope>
    <source>
        <strain evidence="7 8">DSM 24838</strain>
    </source>
</reference>
<gene>
    <name evidence="7" type="ORF">Wenmar_00201</name>
</gene>
<dbReference type="GO" id="GO:0042597">
    <property type="term" value="C:periplasmic space"/>
    <property type="evidence" value="ECO:0007669"/>
    <property type="project" value="InterPro"/>
</dbReference>
<name>A0A0D0QER4_9RHOB</name>
<proteinExistence type="inferred from homology"/>
<dbReference type="STRING" id="1123501.Wenmar_00201"/>
<dbReference type="AlphaFoldDB" id="A0A0D0QER4"/>
<dbReference type="SUPFAM" id="SSF53955">
    <property type="entry name" value="Lysozyme-like"/>
    <property type="match status" value="1"/>
</dbReference>
<sequence>MTFFRLAAALLAVACTVAPALAQEEPAAADLRPEARSFATVIAAMEDQSWDSADLLAAPMGQTARDLVTWERLRAGAGTFEEYTDFAATHADWPGLDGLREAGEAAIPADADPAAVVAYFEEQAPQTGRGVVMRARALEELGRGEEAEAAVIEAWLTLGLDRAGQTAILAAFGELLEPYHAARAEAMLWRWRTSDAAGLMDLLPEGDQALTRARTALIRGDRNADDLAEAVPEPLSGHPGLAYDRFNRLANGGDYTDAIALLSERTGSAESLGQPFRWASWRARLARWLMREGRPQEAYDLASRHWLTEGDFYADLEWLAGYIALTRLDGPEAALFHFDRMAAAVEGPISLGRAHYWRGRAYEAQGDVAAAEAAYAQGADYQTSFYGLLAADRLGVPLDPALADQHETPDWRAAAFPSQPLGEAATMLLDGGDRGAAVLFIVALAETLPEDEVAALGAWLAERDETWLSLLVGKIAVRRNILIPAIYHPLHAMADRDWPVETPLALAIARQESEFNEGVGSPVGALGLMQLMPGTAQDVSRDLGLPYSRARLTSDWAYNAALGTRYLQMLQERFGDSPVLIAAGYNAGPGRPMTWMGERGDPRREADVIDWIESIPFDETRNYVMRVTEAIPIYRARLGTDPGGPVRFAALLTGAPPVVRPVARPGSESPVETGAPIEAVTPEPAAPGGPAAPAAIRPIARPGG</sequence>
<dbReference type="Proteomes" id="UP000035100">
    <property type="component" value="Unassembled WGS sequence"/>
</dbReference>
<dbReference type="SUPFAM" id="SSF48435">
    <property type="entry name" value="Bacterial muramidases"/>
    <property type="match status" value="1"/>
</dbReference>
<evidence type="ECO:0000313" key="7">
    <source>
        <dbReference type="EMBL" id="KIQ70827.1"/>
    </source>
</evidence>
<keyword evidence="3 5" id="KW-0732">Signal</keyword>
<dbReference type="PATRIC" id="fig|1123501.6.peg.256"/>
<evidence type="ECO:0000256" key="2">
    <source>
        <dbReference type="ARBA" id="ARBA00009387"/>
    </source>
</evidence>
<evidence type="ECO:0000256" key="5">
    <source>
        <dbReference type="SAM" id="SignalP"/>
    </source>
</evidence>
<feature type="chain" id="PRO_5002219502" evidence="5">
    <location>
        <begin position="23"/>
        <end position="704"/>
    </location>
</feature>
<evidence type="ECO:0000259" key="6">
    <source>
        <dbReference type="Pfam" id="PF01464"/>
    </source>
</evidence>
<dbReference type="EC" id="3.2.1.-" evidence="7"/>
<protein>
    <submittedName>
        <fullName evidence="7">Soluble lytic murein transglycosylase</fullName>
        <ecNumber evidence="7">3.2.1.-</ecNumber>
    </submittedName>
</protein>
<comment type="similarity">
    <text evidence="1">Belongs to the transglycosylase Slt family.</text>
</comment>
<comment type="similarity">
    <text evidence="2">Belongs to the virb1 family.</text>
</comment>
<dbReference type="GO" id="GO:0004553">
    <property type="term" value="F:hydrolase activity, hydrolyzing O-glycosyl compounds"/>
    <property type="evidence" value="ECO:0007669"/>
    <property type="project" value="InterPro"/>
</dbReference>
<dbReference type="PANTHER" id="PTHR37423:SF2">
    <property type="entry name" value="MEMBRANE-BOUND LYTIC MUREIN TRANSGLYCOSYLASE C"/>
    <property type="match status" value="1"/>
</dbReference>
<evidence type="ECO:0000256" key="1">
    <source>
        <dbReference type="ARBA" id="ARBA00007734"/>
    </source>
</evidence>
<dbReference type="eggNOG" id="COG0741">
    <property type="taxonomic scope" value="Bacteria"/>
</dbReference>